<comment type="subcellular location">
    <subcellularLocation>
        <location evidence="1 7">Cell membrane</location>
        <topology evidence="1 7">Multi-pass membrane protein</topology>
    </subcellularLocation>
</comment>
<dbReference type="SUPFAM" id="SSF161098">
    <property type="entry name" value="MetI-like"/>
    <property type="match status" value="1"/>
</dbReference>
<dbReference type="GO" id="GO:0005886">
    <property type="term" value="C:plasma membrane"/>
    <property type="evidence" value="ECO:0007669"/>
    <property type="project" value="UniProtKB-SubCell"/>
</dbReference>
<dbReference type="EMBL" id="WUBI01000001">
    <property type="protein sequence ID" value="MWV43711.1"/>
    <property type="molecule type" value="Genomic_DNA"/>
</dbReference>
<comment type="caution">
    <text evidence="9">The sequence shown here is derived from an EMBL/GenBank/DDBJ whole genome shotgun (WGS) entry which is preliminary data.</text>
</comment>
<dbReference type="InterPro" id="IPR035906">
    <property type="entry name" value="MetI-like_sf"/>
</dbReference>
<evidence type="ECO:0000256" key="4">
    <source>
        <dbReference type="ARBA" id="ARBA00022692"/>
    </source>
</evidence>
<dbReference type="AlphaFoldDB" id="A0A7X3II10"/>
<keyword evidence="4 7" id="KW-0812">Transmembrane</keyword>
<feature type="transmembrane region" description="Helical" evidence="7">
    <location>
        <begin position="107"/>
        <end position="127"/>
    </location>
</feature>
<evidence type="ECO:0000256" key="2">
    <source>
        <dbReference type="ARBA" id="ARBA00022448"/>
    </source>
</evidence>
<feature type="transmembrane region" description="Helical" evidence="7">
    <location>
        <begin position="220"/>
        <end position="243"/>
    </location>
</feature>
<dbReference type="PROSITE" id="PS50928">
    <property type="entry name" value="ABC_TM1"/>
    <property type="match status" value="1"/>
</dbReference>
<reference evidence="9 10" key="1">
    <citation type="submission" date="2019-12" db="EMBL/GenBank/DDBJ databases">
        <title>Paenibacillus sp. nov., an endophytic bacterium isolated from the stem of Dendrobium.</title>
        <authorList>
            <person name="Zhao R."/>
        </authorList>
    </citation>
    <scope>NUCLEOTIDE SEQUENCE [LARGE SCALE GENOMIC DNA]</scope>
    <source>
        <strain evidence="9 10">HJL G12</strain>
    </source>
</reference>
<evidence type="ECO:0000313" key="9">
    <source>
        <dbReference type="EMBL" id="MWV43711.1"/>
    </source>
</evidence>
<organism evidence="9 10">
    <name type="scientific">Paenibacillus dendrobii</name>
    <dbReference type="NCBI Taxonomy" id="2691084"/>
    <lineage>
        <taxon>Bacteria</taxon>
        <taxon>Bacillati</taxon>
        <taxon>Bacillota</taxon>
        <taxon>Bacilli</taxon>
        <taxon>Bacillales</taxon>
        <taxon>Paenibacillaceae</taxon>
        <taxon>Paenibacillus</taxon>
    </lineage>
</organism>
<feature type="transmembrane region" description="Helical" evidence="7">
    <location>
        <begin position="9"/>
        <end position="28"/>
    </location>
</feature>
<dbReference type="GO" id="GO:0055085">
    <property type="term" value="P:transmembrane transport"/>
    <property type="evidence" value="ECO:0007669"/>
    <property type="project" value="InterPro"/>
</dbReference>
<evidence type="ECO:0000256" key="7">
    <source>
        <dbReference type="RuleBase" id="RU363032"/>
    </source>
</evidence>
<evidence type="ECO:0000256" key="6">
    <source>
        <dbReference type="ARBA" id="ARBA00023136"/>
    </source>
</evidence>
<feature type="transmembrane region" description="Helical" evidence="7">
    <location>
        <begin position="263"/>
        <end position="284"/>
    </location>
</feature>
<protein>
    <submittedName>
        <fullName evidence="9">ABC transporter permease subunit</fullName>
    </submittedName>
</protein>
<keyword evidence="6 7" id="KW-0472">Membrane</keyword>
<feature type="domain" description="ABC transmembrane type-1" evidence="8">
    <location>
        <begin position="69"/>
        <end position="285"/>
    </location>
</feature>
<dbReference type="RefSeq" id="WP_160497186.1">
    <property type="nucleotide sequence ID" value="NZ_WUBI01000001.1"/>
</dbReference>
<evidence type="ECO:0000256" key="5">
    <source>
        <dbReference type="ARBA" id="ARBA00022989"/>
    </source>
</evidence>
<keyword evidence="5 7" id="KW-1133">Transmembrane helix</keyword>
<keyword evidence="2 7" id="KW-0813">Transport</keyword>
<dbReference type="PANTHER" id="PTHR30193">
    <property type="entry name" value="ABC TRANSPORTER PERMEASE PROTEIN"/>
    <property type="match status" value="1"/>
</dbReference>
<comment type="similarity">
    <text evidence="7">Belongs to the binding-protein-dependent transport system permease family.</text>
</comment>
<keyword evidence="10" id="KW-1185">Reference proteome</keyword>
<accession>A0A7X3II10</accession>
<evidence type="ECO:0000256" key="1">
    <source>
        <dbReference type="ARBA" id="ARBA00004651"/>
    </source>
</evidence>
<evidence type="ECO:0000313" key="10">
    <source>
        <dbReference type="Proteomes" id="UP000460318"/>
    </source>
</evidence>
<dbReference type="PANTHER" id="PTHR30193:SF37">
    <property type="entry name" value="INNER MEMBRANE ABC TRANSPORTER PERMEASE PROTEIN YCJO"/>
    <property type="match status" value="1"/>
</dbReference>
<dbReference type="Proteomes" id="UP000460318">
    <property type="component" value="Unassembled WGS sequence"/>
</dbReference>
<proteinExistence type="inferred from homology"/>
<feature type="transmembrane region" description="Helical" evidence="7">
    <location>
        <begin position="74"/>
        <end position="95"/>
    </location>
</feature>
<dbReference type="Gene3D" id="1.10.3720.10">
    <property type="entry name" value="MetI-like"/>
    <property type="match status" value="1"/>
</dbReference>
<feature type="transmembrane region" description="Helical" evidence="7">
    <location>
        <begin position="158"/>
        <end position="180"/>
    </location>
</feature>
<dbReference type="InterPro" id="IPR051393">
    <property type="entry name" value="ABC_transporter_permease"/>
</dbReference>
<gene>
    <name evidence="9" type="ORF">GRF59_08680</name>
</gene>
<evidence type="ECO:0000256" key="3">
    <source>
        <dbReference type="ARBA" id="ARBA00022475"/>
    </source>
</evidence>
<evidence type="ECO:0000259" key="8">
    <source>
        <dbReference type="PROSITE" id="PS50928"/>
    </source>
</evidence>
<sequence>MTLKARRRFFMAACLIPGLVMFILFKLYPAMQVFYRSFFLWTGIGDKPKFIGLKNFVDMFHDDVFLLALRNTGFLIIIVPIFTLLIALVNASILTRTKLKEKGLYRTLFFFPSILSFVVIAILWSFIYHPTIGFLNSGMELLGLGDYAMAWLGDSRTVLWALAVTLIWQAAGYYMVIYMAGIDSISPDLYEAASIDGATSFKQFIHITIPMLWEIIRITIIFSINGVLTISFVIVTIMTAGGPDRHSEVVMTYLYQQAFTNSNFGYAMAIGVFVFAFSVILSLISNKLTERGSN</sequence>
<dbReference type="CDD" id="cd06261">
    <property type="entry name" value="TM_PBP2"/>
    <property type="match status" value="1"/>
</dbReference>
<keyword evidence="3" id="KW-1003">Cell membrane</keyword>
<dbReference type="Pfam" id="PF00528">
    <property type="entry name" value="BPD_transp_1"/>
    <property type="match status" value="1"/>
</dbReference>
<name>A0A7X3II10_9BACL</name>
<dbReference type="InterPro" id="IPR000515">
    <property type="entry name" value="MetI-like"/>
</dbReference>